<name>A0A8J7VWT7_9GAMM</name>
<comment type="caution">
    <text evidence="2">The sequence shown here is derived from an EMBL/GenBank/DDBJ whole genome shotgun (WGS) entry which is preliminary data.</text>
</comment>
<keyword evidence="4" id="KW-1185">Reference proteome</keyword>
<dbReference type="GO" id="GO:0016020">
    <property type="term" value="C:membrane"/>
    <property type="evidence" value="ECO:0007669"/>
    <property type="project" value="InterPro"/>
</dbReference>
<feature type="transmembrane region" description="Helical" evidence="1">
    <location>
        <begin position="81"/>
        <end position="99"/>
    </location>
</feature>
<sequence>MGFTSSAARVQHVGDRVGFAGSLLCAVHCAVLPVLLAVAPALGLKLVAGVDLDQAIVVFTALLGVAMLAIGYRRHRALRPALLLLAGLALLLGGAFGGAHEHSLAHAAVMTVGGVLVAAGHLLNLRLGHAARR</sequence>
<accession>A0A8J7VWT7</accession>
<reference evidence="2" key="2">
    <citation type="submission" date="2021-04" db="EMBL/GenBank/DDBJ databases">
        <authorList>
            <person name="Karlyshev A.V."/>
        </authorList>
    </citation>
    <scope>NUCLEOTIDE SEQUENCE</scope>
    <source>
        <strain evidence="2">LMG 29479</strain>
    </source>
</reference>
<feature type="transmembrane region" description="Helical" evidence="1">
    <location>
        <begin position="105"/>
        <end position="125"/>
    </location>
</feature>
<dbReference type="Pfam" id="PF03203">
    <property type="entry name" value="MerC"/>
    <property type="match status" value="1"/>
</dbReference>
<dbReference type="EMBL" id="JAGQFT010000168">
    <property type="protein sequence ID" value="MBR0563726.1"/>
    <property type="molecule type" value="Genomic_DNA"/>
</dbReference>
<evidence type="ECO:0000256" key="1">
    <source>
        <dbReference type="SAM" id="Phobius"/>
    </source>
</evidence>
<keyword evidence="1" id="KW-0472">Membrane</keyword>
<dbReference type="InterPro" id="IPR004891">
    <property type="entry name" value="Mercury-R_MerC"/>
</dbReference>
<protein>
    <submittedName>
        <fullName evidence="2">MerC domain-containing protein</fullName>
    </submittedName>
</protein>
<dbReference type="Proteomes" id="UP000675747">
    <property type="component" value="Unassembled WGS sequence"/>
</dbReference>
<evidence type="ECO:0000313" key="3">
    <source>
        <dbReference type="EMBL" id="MBS7456524.1"/>
    </source>
</evidence>
<evidence type="ECO:0000313" key="4">
    <source>
        <dbReference type="Proteomes" id="UP000675747"/>
    </source>
</evidence>
<dbReference type="AlphaFoldDB" id="A0A8J7VWT7"/>
<feature type="transmembrane region" description="Helical" evidence="1">
    <location>
        <begin position="54"/>
        <end position="72"/>
    </location>
</feature>
<feature type="transmembrane region" description="Helical" evidence="1">
    <location>
        <begin position="21"/>
        <end position="42"/>
    </location>
</feature>
<proteinExistence type="predicted"/>
<dbReference type="RefSeq" id="WP_211927624.1">
    <property type="nucleotide sequence ID" value="NZ_JAGQFT020000003.1"/>
</dbReference>
<reference evidence="3 4" key="1">
    <citation type="journal article" date="2021" name="Microbiol. Resour. Announc.">
        <title>Draft Genome Sequence of Coralloluteibacterium stylophorae LMG 29479T.</title>
        <authorList>
            <person name="Karlyshev A.V."/>
            <person name="Kudryashova E.B."/>
            <person name="Ariskina E.V."/>
            <person name="Conroy A.P."/>
            <person name="Abidueva E.Y."/>
        </authorList>
    </citation>
    <scope>NUCLEOTIDE SEQUENCE [LARGE SCALE GENOMIC DNA]</scope>
    <source>
        <strain evidence="3 4">LMG 29479</strain>
    </source>
</reference>
<evidence type="ECO:0000313" key="2">
    <source>
        <dbReference type="EMBL" id="MBR0563726.1"/>
    </source>
</evidence>
<keyword evidence="1" id="KW-0812">Transmembrane</keyword>
<keyword evidence="1" id="KW-1133">Transmembrane helix</keyword>
<dbReference type="EMBL" id="JAGQFT020000003">
    <property type="protein sequence ID" value="MBS7456524.1"/>
    <property type="molecule type" value="Genomic_DNA"/>
</dbReference>
<gene>
    <name evidence="3" type="ORF">KB893_005150</name>
    <name evidence="2" type="ORF">KB893_14575</name>
</gene>
<organism evidence="2">
    <name type="scientific">Coralloluteibacterium stylophorae</name>
    <dbReference type="NCBI Taxonomy" id="1776034"/>
    <lineage>
        <taxon>Bacteria</taxon>
        <taxon>Pseudomonadati</taxon>
        <taxon>Pseudomonadota</taxon>
        <taxon>Gammaproteobacteria</taxon>
        <taxon>Lysobacterales</taxon>
        <taxon>Lysobacteraceae</taxon>
        <taxon>Coralloluteibacterium</taxon>
    </lineage>
</organism>
<dbReference type="GO" id="GO:0015097">
    <property type="term" value="F:mercury ion transmembrane transporter activity"/>
    <property type="evidence" value="ECO:0007669"/>
    <property type="project" value="InterPro"/>
</dbReference>